<dbReference type="AlphaFoldDB" id="A0A8H2XJK5"/>
<dbReference type="Proteomes" id="UP000663888">
    <property type="component" value="Unassembled WGS sequence"/>
</dbReference>
<accession>A0A8H2XJK5</accession>
<gene>
    <name evidence="1" type="ORF">RDB_LOCUS31664</name>
</gene>
<evidence type="ECO:0008006" key="3">
    <source>
        <dbReference type="Google" id="ProtNLM"/>
    </source>
</evidence>
<organism evidence="1 2">
    <name type="scientific">Rhizoctonia solani</name>
    <dbReference type="NCBI Taxonomy" id="456999"/>
    <lineage>
        <taxon>Eukaryota</taxon>
        <taxon>Fungi</taxon>
        <taxon>Dikarya</taxon>
        <taxon>Basidiomycota</taxon>
        <taxon>Agaricomycotina</taxon>
        <taxon>Agaricomycetes</taxon>
        <taxon>Cantharellales</taxon>
        <taxon>Ceratobasidiaceae</taxon>
        <taxon>Rhizoctonia</taxon>
    </lineage>
</organism>
<comment type="caution">
    <text evidence="1">The sequence shown here is derived from an EMBL/GenBank/DDBJ whole genome shotgun (WGS) entry which is preliminary data.</text>
</comment>
<protein>
    <recommendedName>
        <fullName evidence="3">F-box domain-containing protein</fullName>
    </recommendedName>
</protein>
<evidence type="ECO:0000313" key="2">
    <source>
        <dbReference type="Proteomes" id="UP000663888"/>
    </source>
</evidence>
<name>A0A8H2XJK5_9AGAM</name>
<reference evidence="1" key="1">
    <citation type="submission" date="2021-01" db="EMBL/GenBank/DDBJ databases">
        <authorList>
            <person name="Kaushik A."/>
        </authorList>
    </citation>
    <scope>NUCLEOTIDE SEQUENCE</scope>
    <source>
        <strain evidence="1">AG4-R118</strain>
    </source>
</reference>
<sequence length="520" mass="58497">MEDHRITEDSPCAIACLPKHTHQLDTELPLSPYERNVKRFKAVVGDAYKCSSEPGLINTLPTELLIHIFHLVLVQPCNLRLIASSCMDEHYIRYPDYLAHVCSLWRKISISTGSLWCHIDLTSCESYLDKLTTRAEICAARSGKLPIELHVAESSLCNQESSLKCYTQLFQFVSNISNRVETLDFVVTGYFHGFRSTVLREVLTRNPTLMKIKLDSVHGRQDAFITSIPDDIGVASPNLKVDLPEADIESAFAPLTTLHLHGIFPKWSSKAYHGLIDLRLLSTRVWSNIKLMNLVTILEGSPGLQILHFGLKIRRPTPRAAAPSPVYLQDLQVVKILPVNADQSNLRPSRLLRLLAPGPKPLRLCLGGKYKSYSCLAWELDAFFRRSKVARFYTRAVFPPMGALLRHANDLECVVLDGLKPYPSEELTPTWLQADKLGSPLHLRSLHITRSIISDINLRLLVDFCPNGIVLHDSHIYLDSIGESSKLSDKDISETFPTVRTTGHVLYPLNDPTAEWDIPD</sequence>
<dbReference type="EMBL" id="CAJMWX010000766">
    <property type="protein sequence ID" value="CAE6428289.1"/>
    <property type="molecule type" value="Genomic_DNA"/>
</dbReference>
<evidence type="ECO:0000313" key="1">
    <source>
        <dbReference type="EMBL" id="CAE6428289.1"/>
    </source>
</evidence>
<proteinExistence type="predicted"/>